<accession>A0ABU1T9T1</accession>
<proteinExistence type="predicted"/>
<reference evidence="1 2" key="1">
    <citation type="submission" date="2023-07" db="EMBL/GenBank/DDBJ databases">
        <title>Sorghum-associated microbial communities from plants grown in Nebraska, USA.</title>
        <authorList>
            <person name="Schachtman D."/>
        </authorList>
    </citation>
    <scope>NUCLEOTIDE SEQUENCE [LARGE SCALE GENOMIC DNA]</scope>
    <source>
        <strain evidence="1 2">3262</strain>
    </source>
</reference>
<sequence>MENYSQVFSLEEALSTQNSYGRPVKTFIGFNIGYRTFTVSLSLFEIQEMTEVANEQSKSSTEIAQRKLDINHASNIATYILKGLLTAARRKKQKHGLPISKALEEIQKNLGMQPYLSIPPLVASLRNCEPNGTNLKVTPLQTLEGETSCFKIYLNPGDTLWIVDGQHRRMGLHLTYEFLKNIATYHRYPTKGSLYKGDSKADMSTEQLNVWADCFEMLRECYVSLEVHLGLSIDQERQLFHDLNNLSKKVDKSLALNFDGSNPVNSFVKEVIIDDLFNEFNFSLINDKEKTDWNSSGLTRQELVAINALLFMNKTNINGAVPAFIEPKLEIAREFWENVLSINNINDVSSKQLTVAAQPVVLKALAKLTFDLAFGKNKEWAGTENAKLLSSNIKILDFSHDNPMWRYYDFSEEERVFHGLEGLTEYLPSEDEGYNRDIGKYDEHTKVFRFGAKHNDIYPIIGDMIRWSIGLPSRRKSD</sequence>
<name>A0ABU1T9T1_9SPHI</name>
<evidence type="ECO:0000313" key="1">
    <source>
        <dbReference type="EMBL" id="MDR6942168.1"/>
    </source>
</evidence>
<evidence type="ECO:0008006" key="3">
    <source>
        <dbReference type="Google" id="ProtNLM"/>
    </source>
</evidence>
<dbReference type="RefSeq" id="WP_310094993.1">
    <property type="nucleotide sequence ID" value="NZ_JAVDUU010000002.1"/>
</dbReference>
<gene>
    <name evidence="1" type="ORF">J2W55_002010</name>
</gene>
<keyword evidence="2" id="KW-1185">Reference proteome</keyword>
<protein>
    <recommendedName>
        <fullName evidence="3">DGQHR domain-containing protein</fullName>
    </recommendedName>
</protein>
<dbReference type="Pfam" id="PF14072">
    <property type="entry name" value="DndB"/>
    <property type="match status" value="1"/>
</dbReference>
<dbReference type="InterPro" id="IPR017642">
    <property type="entry name" value="DNA_S_mod_DndB"/>
</dbReference>
<evidence type="ECO:0000313" key="2">
    <source>
        <dbReference type="Proteomes" id="UP001247620"/>
    </source>
</evidence>
<dbReference type="EMBL" id="JAVDUU010000002">
    <property type="protein sequence ID" value="MDR6942168.1"/>
    <property type="molecule type" value="Genomic_DNA"/>
</dbReference>
<comment type="caution">
    <text evidence="1">The sequence shown here is derived from an EMBL/GenBank/DDBJ whole genome shotgun (WGS) entry which is preliminary data.</text>
</comment>
<organism evidence="1 2">
    <name type="scientific">Mucilaginibacter pocheonensis</name>
    <dbReference type="NCBI Taxonomy" id="398050"/>
    <lineage>
        <taxon>Bacteria</taxon>
        <taxon>Pseudomonadati</taxon>
        <taxon>Bacteroidota</taxon>
        <taxon>Sphingobacteriia</taxon>
        <taxon>Sphingobacteriales</taxon>
        <taxon>Sphingobacteriaceae</taxon>
        <taxon>Mucilaginibacter</taxon>
    </lineage>
</organism>
<dbReference type="Proteomes" id="UP001247620">
    <property type="component" value="Unassembled WGS sequence"/>
</dbReference>